<protein>
    <submittedName>
        <fullName evidence="2">Uncharacterized protein</fullName>
    </submittedName>
</protein>
<name>A0A3N4KHB3_9PEZI</name>
<proteinExistence type="predicted"/>
<accession>A0A3N4KHB3</accession>
<evidence type="ECO:0000313" key="2">
    <source>
        <dbReference type="EMBL" id="RPB09927.1"/>
    </source>
</evidence>
<feature type="region of interest" description="Disordered" evidence="1">
    <location>
        <begin position="1"/>
        <end position="21"/>
    </location>
</feature>
<dbReference type="AlphaFoldDB" id="A0A3N4KHB3"/>
<evidence type="ECO:0000256" key="1">
    <source>
        <dbReference type="SAM" id="MobiDB-lite"/>
    </source>
</evidence>
<evidence type="ECO:0000313" key="3">
    <source>
        <dbReference type="Proteomes" id="UP000277580"/>
    </source>
</evidence>
<reference evidence="2 3" key="1">
    <citation type="journal article" date="2018" name="Nat. Ecol. Evol.">
        <title>Pezizomycetes genomes reveal the molecular basis of ectomycorrhizal truffle lifestyle.</title>
        <authorList>
            <person name="Murat C."/>
            <person name="Payen T."/>
            <person name="Noel B."/>
            <person name="Kuo A."/>
            <person name="Morin E."/>
            <person name="Chen J."/>
            <person name="Kohler A."/>
            <person name="Krizsan K."/>
            <person name="Balestrini R."/>
            <person name="Da Silva C."/>
            <person name="Montanini B."/>
            <person name="Hainaut M."/>
            <person name="Levati E."/>
            <person name="Barry K.W."/>
            <person name="Belfiori B."/>
            <person name="Cichocki N."/>
            <person name="Clum A."/>
            <person name="Dockter R.B."/>
            <person name="Fauchery L."/>
            <person name="Guy J."/>
            <person name="Iotti M."/>
            <person name="Le Tacon F."/>
            <person name="Lindquist E.A."/>
            <person name="Lipzen A."/>
            <person name="Malagnac F."/>
            <person name="Mello A."/>
            <person name="Molinier V."/>
            <person name="Miyauchi S."/>
            <person name="Poulain J."/>
            <person name="Riccioni C."/>
            <person name="Rubini A."/>
            <person name="Sitrit Y."/>
            <person name="Splivallo R."/>
            <person name="Traeger S."/>
            <person name="Wang M."/>
            <person name="Zifcakova L."/>
            <person name="Wipf D."/>
            <person name="Zambonelli A."/>
            <person name="Paolocci F."/>
            <person name="Nowrousian M."/>
            <person name="Ottonello S."/>
            <person name="Baldrian P."/>
            <person name="Spatafora J.W."/>
            <person name="Henrissat B."/>
            <person name="Nagy L.G."/>
            <person name="Aury J.M."/>
            <person name="Wincker P."/>
            <person name="Grigoriev I.V."/>
            <person name="Bonfante P."/>
            <person name="Martin F.M."/>
        </authorList>
    </citation>
    <scope>NUCLEOTIDE SEQUENCE [LARGE SCALE GENOMIC DNA]</scope>
    <source>
        <strain evidence="2 3">CCBAS932</strain>
    </source>
</reference>
<gene>
    <name evidence="2" type="ORF">P167DRAFT_284109</name>
</gene>
<dbReference type="InParanoid" id="A0A3N4KHB3"/>
<sequence length="122" mass="13642">MDVRTHHGPRPSAPATRARAKDSRSVVYLDSTAYAVMRAITASISLPQVYVCSIFTVPASARKLEVTWLGICELWRERCMVQISFFKSCQTTVPIIFWHRRANLGVAEEPCRGTLGHSLPPI</sequence>
<dbReference type="EMBL" id="ML119147">
    <property type="protein sequence ID" value="RPB09927.1"/>
    <property type="molecule type" value="Genomic_DNA"/>
</dbReference>
<dbReference type="Proteomes" id="UP000277580">
    <property type="component" value="Unassembled WGS sequence"/>
</dbReference>
<keyword evidence="3" id="KW-1185">Reference proteome</keyword>
<organism evidence="2 3">
    <name type="scientific">Morchella conica CCBAS932</name>
    <dbReference type="NCBI Taxonomy" id="1392247"/>
    <lineage>
        <taxon>Eukaryota</taxon>
        <taxon>Fungi</taxon>
        <taxon>Dikarya</taxon>
        <taxon>Ascomycota</taxon>
        <taxon>Pezizomycotina</taxon>
        <taxon>Pezizomycetes</taxon>
        <taxon>Pezizales</taxon>
        <taxon>Morchellaceae</taxon>
        <taxon>Morchella</taxon>
    </lineage>
</organism>